<dbReference type="Proteomes" id="UP000693981">
    <property type="component" value="Unassembled WGS sequence"/>
</dbReference>
<accession>A0A8T1X5E0</accession>
<comment type="caution">
    <text evidence="2">The sequence shown here is derived from an EMBL/GenBank/DDBJ whole genome shotgun (WGS) entry which is preliminary data.</text>
</comment>
<feature type="domain" description="PH" evidence="1">
    <location>
        <begin position="22"/>
        <end position="114"/>
    </location>
</feature>
<evidence type="ECO:0000259" key="1">
    <source>
        <dbReference type="PROSITE" id="PS50003"/>
    </source>
</evidence>
<dbReference type="PROSITE" id="PS50003">
    <property type="entry name" value="PH_DOMAIN"/>
    <property type="match status" value="1"/>
</dbReference>
<dbReference type="Pfam" id="PF00169">
    <property type="entry name" value="PH"/>
    <property type="match status" value="1"/>
</dbReference>
<dbReference type="InterPro" id="IPR051707">
    <property type="entry name" value="PI-Interact_SigTrans_Reg"/>
</dbReference>
<reference evidence="2" key="1">
    <citation type="submission" date="2021-02" db="EMBL/GenBank/DDBJ databases">
        <authorList>
            <person name="Palmer J.M."/>
        </authorList>
    </citation>
    <scope>NUCLEOTIDE SEQUENCE</scope>
    <source>
        <strain evidence="2">SCRP23</strain>
    </source>
</reference>
<dbReference type="SMART" id="SM00233">
    <property type="entry name" value="PH"/>
    <property type="match status" value="1"/>
</dbReference>
<dbReference type="EMBL" id="JAGDFL010000022">
    <property type="protein sequence ID" value="KAG7400871.1"/>
    <property type="molecule type" value="Genomic_DNA"/>
</dbReference>
<sequence>MHLHYHRSKHVDVDDNSVLALNNYAEGFLIKQGARVKNWKRRYFVFRDGCLSYRKDSRESSKVLGKDVVVDVFFWSGAEFGLSLKLSSGRLLYVSPATEEQASTWYEVMQRYVMRQQMTSQLQHVYRQRQQHLEPIWEAENTAEQFAELAQIALLR</sequence>
<gene>
    <name evidence="2" type="ORF">PHYBOEH_004083</name>
</gene>
<evidence type="ECO:0000313" key="2">
    <source>
        <dbReference type="EMBL" id="KAG7400871.1"/>
    </source>
</evidence>
<dbReference type="PANTHER" id="PTHR14336">
    <property type="entry name" value="TANDEM PH DOMAIN CONTAINING PROTEIN"/>
    <property type="match status" value="1"/>
</dbReference>
<proteinExistence type="predicted"/>
<evidence type="ECO:0000313" key="3">
    <source>
        <dbReference type="Proteomes" id="UP000693981"/>
    </source>
</evidence>
<keyword evidence="3" id="KW-1185">Reference proteome</keyword>
<dbReference type="OrthoDB" id="185175at2759"/>
<organism evidence="2 3">
    <name type="scientific">Phytophthora boehmeriae</name>
    <dbReference type="NCBI Taxonomy" id="109152"/>
    <lineage>
        <taxon>Eukaryota</taxon>
        <taxon>Sar</taxon>
        <taxon>Stramenopiles</taxon>
        <taxon>Oomycota</taxon>
        <taxon>Peronosporomycetes</taxon>
        <taxon>Peronosporales</taxon>
        <taxon>Peronosporaceae</taxon>
        <taxon>Phytophthora</taxon>
    </lineage>
</organism>
<dbReference type="AlphaFoldDB" id="A0A8T1X5E0"/>
<dbReference type="PANTHER" id="PTHR14336:SF16">
    <property type="entry name" value="PH DOMAIN-CONTAINING PROTEIN"/>
    <property type="match status" value="1"/>
</dbReference>
<dbReference type="InterPro" id="IPR001849">
    <property type="entry name" value="PH_domain"/>
</dbReference>
<protein>
    <recommendedName>
        <fullName evidence="1">PH domain-containing protein</fullName>
    </recommendedName>
</protein>
<name>A0A8T1X5E0_9STRA</name>